<dbReference type="EMBL" id="CP024787">
    <property type="protein sequence ID" value="AUB43002.1"/>
    <property type="molecule type" value="Genomic_DNA"/>
</dbReference>
<dbReference type="KEGG" id="nfl:COO91_01183"/>
<dbReference type="KEGG" id="nfl:COO91_08144"/>
<dbReference type="KEGG" id="nfl:COO91_09158"/>
<dbReference type="KEGG" id="nfl:COO91_03456"/>
<evidence type="ECO:0000313" key="4">
    <source>
        <dbReference type="EMBL" id="AUB37511.1"/>
    </source>
</evidence>
<dbReference type="EMBL" id="CP024785">
    <property type="protein sequence ID" value="AUB42311.1"/>
    <property type="molecule type" value="Genomic_DNA"/>
</dbReference>
<dbReference type="EMBL" id="CP024793">
    <property type="protein sequence ID" value="AUB44867.1"/>
    <property type="molecule type" value="Genomic_DNA"/>
</dbReference>
<dbReference type="KEGG" id="nfl:COO91_00096"/>
<keyword evidence="12" id="KW-1185">Reference proteome</keyword>
<dbReference type="KEGG" id="nfl:COO91_11121"/>
<geneLocation type="plasmid" evidence="9">
    <name>pNFSY08</name>
</geneLocation>
<protein>
    <submittedName>
        <fullName evidence="6">Uncharacterized protein</fullName>
    </submittedName>
</protein>
<evidence type="ECO:0000313" key="3">
    <source>
        <dbReference type="EMBL" id="AUB35612.1"/>
    </source>
</evidence>
<evidence type="ECO:0000313" key="7">
    <source>
        <dbReference type="EMBL" id="AUB42981.1"/>
    </source>
</evidence>
<dbReference type="EMBL" id="CP024785">
    <property type="protein sequence ID" value="AUB42045.1"/>
    <property type="molecule type" value="Genomic_DNA"/>
</dbReference>
<dbReference type="AlphaFoldDB" id="A0A2K8T3R9"/>
<dbReference type="KEGG" id="nfl:COO91_09137"/>
<dbReference type="Proteomes" id="UP000232003">
    <property type="component" value="Plasmid pNFSY08"/>
</dbReference>
<proteinExistence type="predicted"/>
<organism evidence="6 12">
    <name type="scientific">Nostoc flagelliforme CCNUN1</name>
    <dbReference type="NCBI Taxonomy" id="2038116"/>
    <lineage>
        <taxon>Bacteria</taxon>
        <taxon>Bacillati</taxon>
        <taxon>Cyanobacteriota</taxon>
        <taxon>Cyanophyceae</taxon>
        <taxon>Nostocales</taxon>
        <taxon>Nostocaceae</taxon>
        <taxon>Nostoc</taxon>
    </lineage>
</organism>
<gene>
    <name evidence="1" type="ORF">COO91_00096</name>
    <name evidence="2" type="ORF">COO91_01183</name>
    <name evidence="3" type="ORF">COO91_01502</name>
    <name evidence="4" type="ORF">COO91_03456</name>
    <name evidence="5" type="ORF">COO91_08144</name>
    <name evidence="6" type="ORF">COO91_08428</name>
    <name evidence="7" type="ORF">COO91_09137</name>
    <name evidence="8" type="ORF">COO91_09158</name>
    <name evidence="9" type="ORF">COO91_10758</name>
    <name evidence="10" type="ORF">COO91_11114</name>
    <name evidence="11" type="ORF">COO91_11121</name>
</gene>
<dbReference type="EMBL" id="CP024785">
    <property type="protein sequence ID" value="AUB34280.1"/>
    <property type="molecule type" value="Genomic_DNA"/>
</dbReference>
<dbReference type="EMBL" id="CP024787">
    <property type="protein sequence ID" value="AUB42981.1"/>
    <property type="molecule type" value="Genomic_DNA"/>
</dbReference>
<evidence type="ECO:0000313" key="9">
    <source>
        <dbReference type="EMBL" id="AUB44529.1"/>
    </source>
</evidence>
<geneLocation type="plasmid" evidence="12">
    <name>pnfsy08</name>
</geneLocation>
<dbReference type="EMBL" id="CP024793">
    <property type="protein sequence ID" value="AUB44868.1"/>
    <property type="molecule type" value="Genomic_DNA"/>
</dbReference>
<dbReference type="KEGG" id="nfl:COO91_10758"/>
<accession>A0A2K8T3R9</accession>
<evidence type="ECO:0000313" key="5">
    <source>
        <dbReference type="EMBL" id="AUB42045.1"/>
    </source>
</evidence>
<dbReference type="EMBL" id="CP024785">
    <property type="protein sequence ID" value="AUB35307.1"/>
    <property type="molecule type" value="Genomic_DNA"/>
</dbReference>
<evidence type="ECO:0000313" key="11">
    <source>
        <dbReference type="EMBL" id="AUB44868.1"/>
    </source>
</evidence>
<reference evidence="6 12" key="1">
    <citation type="submission" date="2017-11" db="EMBL/GenBank/DDBJ databases">
        <title>Complete genome of a free-living desiccation-tolerant cyanobacterium and its photosynthetic adaptation to extreme terrestrial habitat.</title>
        <authorList>
            <person name="Shang J."/>
        </authorList>
    </citation>
    <scope>NUCLEOTIDE SEQUENCE [LARGE SCALE GENOMIC DNA]</scope>
    <source>
        <strain evidence="6 12">CCNUN1</strain>
        <plasmid evidence="7">pNFSY02</plasmid>
        <plasmid evidence="12">pnfsy02</plasmid>
        <plasmid evidence="12">pnfsy08</plasmid>
        <plasmid evidence="9">pNFSY08</plasmid>
    </source>
</reference>
<geneLocation type="plasmid" evidence="12">
    <name>pnfsy02</name>
</geneLocation>
<sequence>MGIWWLSFFSARAKASVINLTFPVISLIERSLTIPLAQSPILS</sequence>
<dbReference type="KEGG" id="nfl:COO91_11114"/>
<evidence type="ECO:0000313" key="1">
    <source>
        <dbReference type="EMBL" id="AUB34280.1"/>
    </source>
</evidence>
<evidence type="ECO:0000313" key="10">
    <source>
        <dbReference type="EMBL" id="AUB44867.1"/>
    </source>
</evidence>
<dbReference type="KEGG" id="nfl:COO91_01502"/>
<dbReference type="EMBL" id="CP024793">
    <property type="protein sequence ID" value="AUB44529.1"/>
    <property type="molecule type" value="Genomic_DNA"/>
</dbReference>
<dbReference type="EMBL" id="CP024785">
    <property type="protein sequence ID" value="AUB35612.1"/>
    <property type="molecule type" value="Genomic_DNA"/>
</dbReference>
<evidence type="ECO:0000313" key="12">
    <source>
        <dbReference type="Proteomes" id="UP000232003"/>
    </source>
</evidence>
<keyword evidence="7" id="KW-0614">Plasmid</keyword>
<dbReference type="EMBL" id="CP024785">
    <property type="protein sequence ID" value="AUB37511.1"/>
    <property type="molecule type" value="Genomic_DNA"/>
</dbReference>
<name>A0A2K8T3R9_9NOSO</name>
<geneLocation type="plasmid" evidence="7">
    <name>pNFSY02</name>
</geneLocation>
<evidence type="ECO:0000313" key="2">
    <source>
        <dbReference type="EMBL" id="AUB35307.1"/>
    </source>
</evidence>
<dbReference type="Proteomes" id="UP000232003">
    <property type="component" value="Chromosome"/>
</dbReference>
<dbReference type="KEGG" id="nfl:COO91_08428"/>
<dbReference type="Proteomes" id="UP000232003">
    <property type="component" value="Plasmid pNFSY02"/>
</dbReference>
<evidence type="ECO:0000313" key="6">
    <source>
        <dbReference type="EMBL" id="AUB42311.1"/>
    </source>
</evidence>
<evidence type="ECO:0000313" key="8">
    <source>
        <dbReference type="EMBL" id="AUB43002.1"/>
    </source>
</evidence>